<dbReference type="RefSeq" id="WP_337702842.1">
    <property type="nucleotide sequence ID" value="NZ_JBBEGM010000003.1"/>
</dbReference>
<dbReference type="InterPro" id="IPR002491">
    <property type="entry name" value="ABC_transptr_periplasmic_BD"/>
</dbReference>
<evidence type="ECO:0000256" key="3">
    <source>
        <dbReference type="ARBA" id="ARBA00022448"/>
    </source>
</evidence>
<dbReference type="PANTHER" id="PTHR30532">
    <property type="entry name" value="IRON III DICITRATE-BINDING PERIPLASMIC PROTEIN"/>
    <property type="match status" value="1"/>
</dbReference>
<feature type="signal peptide" evidence="5">
    <location>
        <begin position="1"/>
        <end position="20"/>
    </location>
</feature>
<comment type="caution">
    <text evidence="7">The sequence shown here is derived from an EMBL/GenBank/DDBJ whole genome shotgun (WGS) entry which is preliminary data.</text>
</comment>
<keyword evidence="8" id="KW-1185">Reference proteome</keyword>
<dbReference type="EMBL" id="JBBEGM010000003">
    <property type="protein sequence ID" value="MEJ2861809.1"/>
    <property type="molecule type" value="Genomic_DNA"/>
</dbReference>
<dbReference type="PROSITE" id="PS51257">
    <property type="entry name" value="PROKAR_LIPOPROTEIN"/>
    <property type="match status" value="1"/>
</dbReference>
<name>A0ABU8M4P0_9PSEU</name>
<evidence type="ECO:0000256" key="5">
    <source>
        <dbReference type="SAM" id="SignalP"/>
    </source>
</evidence>
<protein>
    <submittedName>
        <fullName evidence="7">Iron-siderophore ABC transporter substrate-binding protein</fullName>
    </submittedName>
</protein>
<organism evidence="7 8">
    <name type="scientific">Actinomycetospora flava</name>
    <dbReference type="NCBI Taxonomy" id="3129232"/>
    <lineage>
        <taxon>Bacteria</taxon>
        <taxon>Bacillati</taxon>
        <taxon>Actinomycetota</taxon>
        <taxon>Actinomycetes</taxon>
        <taxon>Pseudonocardiales</taxon>
        <taxon>Pseudonocardiaceae</taxon>
        <taxon>Actinomycetospora</taxon>
    </lineage>
</organism>
<evidence type="ECO:0000256" key="1">
    <source>
        <dbReference type="ARBA" id="ARBA00004196"/>
    </source>
</evidence>
<feature type="domain" description="Fe/B12 periplasmic-binding" evidence="6">
    <location>
        <begin position="60"/>
        <end position="327"/>
    </location>
</feature>
<reference evidence="7 8" key="1">
    <citation type="submission" date="2024-03" db="EMBL/GenBank/DDBJ databases">
        <title>Actinomycetospora sp. OC33-EN07, a novel actinomycete isolated from wild orchid (Aerides multiflora).</title>
        <authorList>
            <person name="Suriyachadkun C."/>
        </authorList>
    </citation>
    <scope>NUCLEOTIDE SEQUENCE [LARGE SCALE GENOMIC DNA]</scope>
    <source>
        <strain evidence="7 8">OC33-EN07</strain>
    </source>
</reference>
<comment type="subcellular location">
    <subcellularLocation>
        <location evidence="1">Cell envelope</location>
    </subcellularLocation>
</comment>
<dbReference type="Pfam" id="PF01497">
    <property type="entry name" value="Peripla_BP_2"/>
    <property type="match status" value="1"/>
</dbReference>
<dbReference type="PRINTS" id="PR01715">
    <property type="entry name" value="FERRIBNDNGPP"/>
</dbReference>
<sequence length="327" mass="33929">MSRVPLIVLTCVLALLGLTACGTTEPAGGGAPPSAAPAGGEVTLTDARGRQVTLPRPATRVVTLEWNATEHVVSLGVMPVGAADTAGYANWVKAAPLDPSVRDVGVRGEPSVDAIAALQPDLVVATDELPEGAVTQMESFAPVVFVPGGAVADPIGQMKRNTELIGRALGRDAEATAQIQQFDARLAEGRTQLAGRAGQRFVFADGYVEGGQVSIRPFTDGSLIGAVTTGLGLTNAWTEPGDATYGLGQTDVEGLTRVGDATFLYIVNDADGGDPFRNELGANAVWQSLPWVRTNQVDRLPDGIWVFGGPVSMQRYVDAAVAALNQA</sequence>
<feature type="chain" id="PRO_5045412992" evidence="5">
    <location>
        <begin position="21"/>
        <end position="327"/>
    </location>
</feature>
<comment type="similarity">
    <text evidence="2">Belongs to the bacterial solute-binding protein 8 family.</text>
</comment>
<keyword evidence="3" id="KW-0813">Transport</keyword>
<proteinExistence type="inferred from homology"/>
<dbReference type="Proteomes" id="UP001369736">
    <property type="component" value="Unassembled WGS sequence"/>
</dbReference>
<dbReference type="CDD" id="cd01146">
    <property type="entry name" value="FhuD"/>
    <property type="match status" value="1"/>
</dbReference>
<evidence type="ECO:0000256" key="4">
    <source>
        <dbReference type="ARBA" id="ARBA00022729"/>
    </source>
</evidence>
<dbReference type="InterPro" id="IPR051313">
    <property type="entry name" value="Bact_iron-sidero_bind"/>
</dbReference>
<evidence type="ECO:0000259" key="6">
    <source>
        <dbReference type="PROSITE" id="PS50983"/>
    </source>
</evidence>
<dbReference type="PROSITE" id="PS50983">
    <property type="entry name" value="FE_B12_PBP"/>
    <property type="match status" value="1"/>
</dbReference>
<dbReference type="SUPFAM" id="SSF53807">
    <property type="entry name" value="Helical backbone' metal receptor"/>
    <property type="match status" value="1"/>
</dbReference>
<accession>A0ABU8M4P0</accession>
<gene>
    <name evidence="7" type="ORF">WCD58_11615</name>
</gene>
<keyword evidence="4 5" id="KW-0732">Signal</keyword>
<evidence type="ECO:0000313" key="8">
    <source>
        <dbReference type="Proteomes" id="UP001369736"/>
    </source>
</evidence>
<dbReference type="PANTHER" id="PTHR30532:SF1">
    <property type="entry name" value="IRON(3+)-HYDROXAMATE-BINDING PROTEIN FHUD"/>
    <property type="match status" value="1"/>
</dbReference>
<evidence type="ECO:0000256" key="2">
    <source>
        <dbReference type="ARBA" id="ARBA00008814"/>
    </source>
</evidence>
<evidence type="ECO:0000313" key="7">
    <source>
        <dbReference type="EMBL" id="MEJ2861809.1"/>
    </source>
</evidence>
<dbReference type="Gene3D" id="3.40.50.1980">
    <property type="entry name" value="Nitrogenase molybdenum iron protein domain"/>
    <property type="match status" value="2"/>
</dbReference>